<dbReference type="EMBL" id="LVVM01000587">
    <property type="protein sequence ID" value="OJA20366.1"/>
    <property type="molecule type" value="Genomic_DNA"/>
</dbReference>
<dbReference type="Proteomes" id="UP000183567">
    <property type="component" value="Unassembled WGS sequence"/>
</dbReference>
<evidence type="ECO:0000313" key="3">
    <source>
        <dbReference type="Proteomes" id="UP000183567"/>
    </source>
</evidence>
<protein>
    <submittedName>
        <fullName evidence="2">Uncharacterized protein</fullName>
    </submittedName>
</protein>
<sequence length="300" mass="33626">MDIVDTPSEVDCYVDSEVDPILCAIKAIDSGYAFHPNGRNEPVLHTMEVTDTVQALDQRSQEVHPSMHDIDILVQKDKVINAYVAIDEDFHNTYTNYDAYNLSSCSQDQDCDDISQNRSVGKSPPMKSRLRSQPRKEKNPHPMTIVTRPLIPQTNKSRPARPVLYSQHIPPHGTNTNAGIIPPVLLSYDMTGLVKESWMSCNTKRLQPLVYSFLLDSKRSNFIDINIQSQRHLLSTVATCVATLLDTCMIGDMYGFKRSALSFMSIDLWLEEVANECMASQANECSKLPALVSDIDLCLS</sequence>
<dbReference type="AlphaFoldDB" id="A0A1J8QFA3"/>
<feature type="region of interest" description="Disordered" evidence="1">
    <location>
        <begin position="111"/>
        <end position="157"/>
    </location>
</feature>
<gene>
    <name evidence="2" type="ORF">AZE42_07315</name>
</gene>
<name>A0A1J8QFA3_9AGAM</name>
<proteinExistence type="predicted"/>
<dbReference type="OrthoDB" id="2693489at2759"/>
<comment type="caution">
    <text evidence="2">The sequence shown here is derived from an EMBL/GenBank/DDBJ whole genome shotgun (WGS) entry which is preliminary data.</text>
</comment>
<reference evidence="2 3" key="1">
    <citation type="submission" date="2016-03" db="EMBL/GenBank/DDBJ databases">
        <title>Comparative genomics of the ectomycorrhizal sister species Rhizopogon vinicolor and Rhizopogon vesiculosus (Basidiomycota: Boletales) reveals a divergence of the mating type B locus.</title>
        <authorList>
            <person name="Mujic A.B."/>
            <person name="Kuo A."/>
            <person name="Tritt A."/>
            <person name="Lipzen A."/>
            <person name="Chen C."/>
            <person name="Johnson J."/>
            <person name="Sharma A."/>
            <person name="Barry K."/>
            <person name="Grigoriev I.V."/>
            <person name="Spatafora J.W."/>
        </authorList>
    </citation>
    <scope>NUCLEOTIDE SEQUENCE [LARGE SCALE GENOMIC DNA]</scope>
    <source>
        <strain evidence="2 3">AM-OR11-056</strain>
    </source>
</reference>
<keyword evidence="3" id="KW-1185">Reference proteome</keyword>
<evidence type="ECO:0000256" key="1">
    <source>
        <dbReference type="SAM" id="MobiDB-lite"/>
    </source>
</evidence>
<evidence type="ECO:0000313" key="2">
    <source>
        <dbReference type="EMBL" id="OJA20366.1"/>
    </source>
</evidence>
<accession>A0A1J8QFA3</accession>
<organism evidence="2 3">
    <name type="scientific">Rhizopogon vesiculosus</name>
    <dbReference type="NCBI Taxonomy" id="180088"/>
    <lineage>
        <taxon>Eukaryota</taxon>
        <taxon>Fungi</taxon>
        <taxon>Dikarya</taxon>
        <taxon>Basidiomycota</taxon>
        <taxon>Agaricomycotina</taxon>
        <taxon>Agaricomycetes</taxon>
        <taxon>Agaricomycetidae</taxon>
        <taxon>Boletales</taxon>
        <taxon>Suillineae</taxon>
        <taxon>Rhizopogonaceae</taxon>
        <taxon>Rhizopogon</taxon>
    </lineage>
</organism>